<keyword evidence="2" id="KW-0238">DNA-binding</keyword>
<keyword evidence="6" id="KW-1185">Reference proteome</keyword>
<dbReference type="SUPFAM" id="SSF47413">
    <property type="entry name" value="lambda repressor-like DNA-binding domains"/>
    <property type="match status" value="1"/>
</dbReference>
<dbReference type="AlphaFoldDB" id="A0A0J6WW42"/>
<sequence length="333" mass="36326">MNITIYDIAQQCNVSIATVSRVLNGSSRVSEKTRAFILQTMKDMGYKPNPFARGLGLDSMKIIGVICTDVADIFYAHAVSLLEDGLRQHHFDVMLSNTGTDTGRNSKYITDLTAKHVDAIITIGTPFSSEADIRQLQKVAETIPVITINSDYHQPNMYSVVCNEKEGMRSAVHALAKKGCQSVLYLYDALTYSGRHKLDGFREGIRELKLDASAKLIQQIPRTLAAAEAIIDRLIAADVHFEAILTSEDVLAVGAQRAALRHGHVLPVIGCNNSILAQCATPTLSSLDNKLANLCAAAVNLIIQLTETDGAAVPVRTEFNAELVERESFQSRP</sequence>
<dbReference type="Gene3D" id="1.10.260.40">
    <property type="entry name" value="lambda repressor-like DNA-binding domains"/>
    <property type="match status" value="1"/>
</dbReference>
<evidence type="ECO:0000256" key="3">
    <source>
        <dbReference type="ARBA" id="ARBA00023163"/>
    </source>
</evidence>
<dbReference type="PROSITE" id="PS50932">
    <property type="entry name" value="HTH_LACI_2"/>
    <property type="match status" value="1"/>
</dbReference>
<dbReference type="InParanoid" id="A0A0J6WW42"/>
<dbReference type="EMBL" id="LEKT01000002">
    <property type="protein sequence ID" value="KMO87750.1"/>
    <property type="molecule type" value="Genomic_DNA"/>
</dbReference>
<dbReference type="InterPro" id="IPR028082">
    <property type="entry name" value="Peripla_BP_I"/>
</dbReference>
<evidence type="ECO:0000313" key="5">
    <source>
        <dbReference type="EMBL" id="KMO87750.1"/>
    </source>
</evidence>
<protein>
    <submittedName>
        <fullName evidence="5">LacI family transcriptional regulator</fullName>
    </submittedName>
</protein>
<dbReference type="CDD" id="cd01392">
    <property type="entry name" value="HTH_LacI"/>
    <property type="match status" value="1"/>
</dbReference>
<accession>A0A0J6WW42</accession>
<dbReference type="Pfam" id="PF13377">
    <property type="entry name" value="Peripla_BP_3"/>
    <property type="match status" value="1"/>
</dbReference>
<dbReference type="InterPro" id="IPR010982">
    <property type="entry name" value="Lambda_DNA-bd_dom_sf"/>
</dbReference>
<feature type="domain" description="HTH lacI-type" evidence="4">
    <location>
        <begin position="3"/>
        <end position="57"/>
    </location>
</feature>
<evidence type="ECO:0000256" key="1">
    <source>
        <dbReference type="ARBA" id="ARBA00023015"/>
    </source>
</evidence>
<name>A0A0J6WW42_9FIRM</name>
<dbReference type="Proteomes" id="UP000036503">
    <property type="component" value="Unassembled WGS sequence"/>
</dbReference>
<comment type="caution">
    <text evidence="5">The sequence shown here is derived from an EMBL/GenBank/DDBJ whole genome shotgun (WGS) entry which is preliminary data.</text>
</comment>
<dbReference type="SMART" id="SM00354">
    <property type="entry name" value="HTH_LACI"/>
    <property type="match status" value="1"/>
</dbReference>
<keyword evidence="1" id="KW-0805">Transcription regulation</keyword>
<dbReference type="InterPro" id="IPR000843">
    <property type="entry name" value="HTH_LacI"/>
</dbReference>
<dbReference type="OrthoDB" id="9784962at2"/>
<dbReference type="GO" id="GO:0000976">
    <property type="term" value="F:transcription cis-regulatory region binding"/>
    <property type="evidence" value="ECO:0007669"/>
    <property type="project" value="TreeGrafter"/>
</dbReference>
<evidence type="ECO:0000256" key="2">
    <source>
        <dbReference type="ARBA" id="ARBA00023125"/>
    </source>
</evidence>
<dbReference type="PANTHER" id="PTHR30146:SF109">
    <property type="entry name" value="HTH-TYPE TRANSCRIPTIONAL REGULATOR GALS"/>
    <property type="match status" value="1"/>
</dbReference>
<dbReference type="SUPFAM" id="SSF53822">
    <property type="entry name" value="Periplasmic binding protein-like I"/>
    <property type="match status" value="1"/>
</dbReference>
<organism evidence="5 6">
    <name type="scientific">Megasphaera cerevisiae DSM 20462</name>
    <dbReference type="NCBI Taxonomy" id="1122219"/>
    <lineage>
        <taxon>Bacteria</taxon>
        <taxon>Bacillati</taxon>
        <taxon>Bacillota</taxon>
        <taxon>Negativicutes</taxon>
        <taxon>Veillonellales</taxon>
        <taxon>Veillonellaceae</taxon>
        <taxon>Megasphaera</taxon>
    </lineage>
</organism>
<dbReference type="CDD" id="cd06267">
    <property type="entry name" value="PBP1_LacI_sugar_binding-like"/>
    <property type="match status" value="1"/>
</dbReference>
<reference evidence="5 6" key="1">
    <citation type="submission" date="2015-06" db="EMBL/GenBank/DDBJ databases">
        <title>Draft genome sequence of beer spoilage bacterium Megasphaera cerevisiae type strain 20462.</title>
        <authorList>
            <person name="Kutumbaka K."/>
            <person name="Pasmowitz J."/>
            <person name="Mategko J."/>
            <person name="Reyes D."/>
            <person name="Friedrich A."/>
            <person name="Han S."/>
            <person name="Martens-Habbena W."/>
            <person name="Neal-McKinney J."/>
            <person name="Janagama H.K."/>
            <person name="Nadala C."/>
            <person name="Samadpour M."/>
        </authorList>
    </citation>
    <scope>NUCLEOTIDE SEQUENCE [LARGE SCALE GENOMIC DNA]</scope>
    <source>
        <strain evidence="5 6">DSM 20462</strain>
    </source>
</reference>
<dbReference type="STRING" id="39029.BSR42_07955"/>
<dbReference type="RefSeq" id="WP_048512972.1">
    <property type="nucleotide sequence ID" value="NZ_FUXD01000009.1"/>
</dbReference>
<dbReference type="Gene3D" id="3.40.50.2300">
    <property type="match status" value="2"/>
</dbReference>
<keyword evidence="3" id="KW-0804">Transcription</keyword>
<dbReference type="Pfam" id="PF00356">
    <property type="entry name" value="LacI"/>
    <property type="match status" value="1"/>
</dbReference>
<dbReference type="InterPro" id="IPR046335">
    <property type="entry name" value="LacI/GalR-like_sensor"/>
</dbReference>
<dbReference type="PATRIC" id="fig|1122219.3.peg.246"/>
<evidence type="ECO:0000259" key="4">
    <source>
        <dbReference type="PROSITE" id="PS50932"/>
    </source>
</evidence>
<proteinExistence type="predicted"/>
<gene>
    <name evidence="5" type="ORF">AB840_01085</name>
</gene>
<evidence type="ECO:0000313" key="6">
    <source>
        <dbReference type="Proteomes" id="UP000036503"/>
    </source>
</evidence>
<dbReference type="PANTHER" id="PTHR30146">
    <property type="entry name" value="LACI-RELATED TRANSCRIPTIONAL REPRESSOR"/>
    <property type="match status" value="1"/>
</dbReference>
<dbReference type="PRINTS" id="PR00036">
    <property type="entry name" value="HTHLACI"/>
</dbReference>
<dbReference type="GO" id="GO:0003700">
    <property type="term" value="F:DNA-binding transcription factor activity"/>
    <property type="evidence" value="ECO:0007669"/>
    <property type="project" value="TreeGrafter"/>
</dbReference>